<dbReference type="EMBL" id="QJJG01000006">
    <property type="protein sequence ID" value="PXW45933.1"/>
    <property type="molecule type" value="Genomic_DNA"/>
</dbReference>
<dbReference type="NCBIfam" id="NF047646">
    <property type="entry name" value="REP_Tyr_transpos"/>
    <property type="match status" value="1"/>
</dbReference>
<organism evidence="2 3">
    <name type="scientific">Klebsiella oxytoca</name>
    <dbReference type="NCBI Taxonomy" id="571"/>
    <lineage>
        <taxon>Bacteria</taxon>
        <taxon>Pseudomonadati</taxon>
        <taxon>Pseudomonadota</taxon>
        <taxon>Gammaproteobacteria</taxon>
        <taxon>Enterobacterales</taxon>
        <taxon>Enterobacteriaceae</taxon>
        <taxon>Klebsiella/Raoultella group</taxon>
        <taxon>Klebsiella</taxon>
    </lineage>
</organism>
<dbReference type="PANTHER" id="PTHR36966">
    <property type="entry name" value="REP-ASSOCIATED TYROSINE TRANSPOSASE"/>
    <property type="match status" value="1"/>
</dbReference>
<accession>A0A318G2L4</accession>
<dbReference type="InterPro" id="IPR036515">
    <property type="entry name" value="Transposase_17_sf"/>
</dbReference>
<dbReference type="PANTHER" id="PTHR36966:SF1">
    <property type="entry name" value="REP-ASSOCIATED TYROSINE TRANSPOSASE"/>
    <property type="match status" value="1"/>
</dbReference>
<dbReference type="SUPFAM" id="SSF143422">
    <property type="entry name" value="Transposase IS200-like"/>
    <property type="match status" value="1"/>
</dbReference>
<feature type="domain" description="Transposase IS200-like" evidence="1">
    <location>
        <begin position="9"/>
        <end position="119"/>
    </location>
</feature>
<evidence type="ECO:0000313" key="3">
    <source>
        <dbReference type="Proteomes" id="UP000247485"/>
    </source>
</evidence>
<dbReference type="GO" id="GO:0004803">
    <property type="term" value="F:transposase activity"/>
    <property type="evidence" value="ECO:0007669"/>
    <property type="project" value="InterPro"/>
</dbReference>
<comment type="caution">
    <text evidence="2">The sequence shown here is derived from an EMBL/GenBank/DDBJ whole genome shotgun (WGS) entry which is preliminary data.</text>
</comment>
<dbReference type="InterPro" id="IPR002686">
    <property type="entry name" value="Transposase_17"/>
</dbReference>
<dbReference type="Gene3D" id="3.30.70.1290">
    <property type="entry name" value="Transposase IS200-like"/>
    <property type="match status" value="1"/>
</dbReference>
<dbReference type="Proteomes" id="UP000247485">
    <property type="component" value="Unassembled WGS sequence"/>
</dbReference>
<reference evidence="2 3" key="1">
    <citation type="submission" date="2018-05" db="EMBL/GenBank/DDBJ databases">
        <title>Freshwater and sediment microbial communities from various areas in North America, analyzing microbe dynamics in response to fracking.</title>
        <authorList>
            <person name="Lamendella R."/>
        </authorList>
    </citation>
    <scope>NUCLEOTIDE SEQUENCE [LARGE SCALE GENOMIC DNA]</scope>
    <source>
        <strain evidence="2 3">67</strain>
    </source>
</reference>
<evidence type="ECO:0000259" key="1">
    <source>
        <dbReference type="SMART" id="SM01321"/>
    </source>
</evidence>
<name>A0A318G2L4_KLEOX</name>
<evidence type="ECO:0000313" key="2">
    <source>
        <dbReference type="EMBL" id="PXW45933.1"/>
    </source>
</evidence>
<dbReference type="GO" id="GO:0006313">
    <property type="term" value="P:DNA transposition"/>
    <property type="evidence" value="ECO:0007669"/>
    <property type="project" value="InterPro"/>
</dbReference>
<gene>
    <name evidence="2" type="ORF">DET57_106181</name>
</gene>
<dbReference type="AlphaFoldDB" id="A0A318G2L4"/>
<dbReference type="SMART" id="SM01321">
    <property type="entry name" value="Y1_Tnp"/>
    <property type="match status" value="1"/>
</dbReference>
<proteinExistence type="predicted"/>
<dbReference type="GO" id="GO:0043565">
    <property type="term" value="F:sequence-specific DNA binding"/>
    <property type="evidence" value="ECO:0007669"/>
    <property type="project" value="TreeGrafter"/>
</dbReference>
<dbReference type="InterPro" id="IPR052715">
    <property type="entry name" value="RAYT_transposase"/>
</dbReference>
<sequence length="201" mass="23224">MVAYRRYYLKGGTWFFTVNLHNRKSRLLTEHIGELRHAILTIKRRKPFYINAWTVLPEHLHCIWTLPEDDSDFSARWRDIKGCFSKALKQENIWQPRFWEHAIRNEEDYRRHIDYAYINPVGYNMFAIGHFQPFTGMSSVGYILPTEVVRFTISVAANVCNSPVALRLPGLQTCSGSPGKASAATRGNELQPITNLHSTVI</sequence>
<protein>
    <submittedName>
        <fullName evidence="2">REP element-mobilizing transposase RayT</fullName>
    </submittedName>
</protein>